<comment type="caution">
    <text evidence="2">The sequence shown here is derived from an EMBL/GenBank/DDBJ whole genome shotgun (WGS) entry which is preliminary data.</text>
</comment>
<feature type="region of interest" description="Disordered" evidence="1">
    <location>
        <begin position="29"/>
        <end position="49"/>
    </location>
</feature>
<evidence type="ECO:0000256" key="1">
    <source>
        <dbReference type="SAM" id="MobiDB-lite"/>
    </source>
</evidence>
<keyword evidence="3" id="KW-1185">Reference proteome</keyword>
<evidence type="ECO:0000313" key="2">
    <source>
        <dbReference type="EMBL" id="KAJ4449669.1"/>
    </source>
</evidence>
<organism evidence="2 3">
    <name type="scientific">Periplaneta americana</name>
    <name type="common">American cockroach</name>
    <name type="synonym">Blatta americana</name>
    <dbReference type="NCBI Taxonomy" id="6978"/>
    <lineage>
        <taxon>Eukaryota</taxon>
        <taxon>Metazoa</taxon>
        <taxon>Ecdysozoa</taxon>
        <taxon>Arthropoda</taxon>
        <taxon>Hexapoda</taxon>
        <taxon>Insecta</taxon>
        <taxon>Pterygota</taxon>
        <taxon>Neoptera</taxon>
        <taxon>Polyneoptera</taxon>
        <taxon>Dictyoptera</taxon>
        <taxon>Blattodea</taxon>
        <taxon>Blattoidea</taxon>
        <taxon>Blattidae</taxon>
        <taxon>Blattinae</taxon>
        <taxon>Periplaneta</taxon>
    </lineage>
</organism>
<feature type="compositionally biased region" description="Basic and acidic residues" evidence="1">
    <location>
        <begin position="117"/>
        <end position="129"/>
    </location>
</feature>
<name>A0ABQ8TSP7_PERAM</name>
<proteinExistence type="predicted"/>
<sequence length="129" mass="14409">MSEQTQKQKLPGTWFSSTAFKKIERAREKASKFANNVKESSTEDENNVSSGISELDLLPKFPHAKKMMLGVCFVTAYSEDSKGELWAIGSDGDGGGGGDGSKRRKRRRRRRNRRRKDGMGRIKEAVGRG</sequence>
<dbReference type="Proteomes" id="UP001148838">
    <property type="component" value="Unassembled WGS sequence"/>
</dbReference>
<protein>
    <submittedName>
        <fullName evidence="2">Uncharacterized protein</fullName>
    </submittedName>
</protein>
<evidence type="ECO:0000313" key="3">
    <source>
        <dbReference type="Proteomes" id="UP001148838"/>
    </source>
</evidence>
<reference evidence="2 3" key="1">
    <citation type="journal article" date="2022" name="Allergy">
        <title>Genome assembly and annotation of Periplaneta americana reveal a comprehensive cockroach allergen profile.</title>
        <authorList>
            <person name="Wang L."/>
            <person name="Xiong Q."/>
            <person name="Saelim N."/>
            <person name="Wang L."/>
            <person name="Nong W."/>
            <person name="Wan A.T."/>
            <person name="Shi M."/>
            <person name="Liu X."/>
            <person name="Cao Q."/>
            <person name="Hui J.H.L."/>
            <person name="Sookrung N."/>
            <person name="Leung T.F."/>
            <person name="Tungtrongchitr A."/>
            <person name="Tsui S.K.W."/>
        </authorList>
    </citation>
    <scope>NUCLEOTIDE SEQUENCE [LARGE SCALE GENOMIC DNA]</scope>
    <source>
        <strain evidence="2">PWHHKU_190912</strain>
    </source>
</reference>
<feature type="compositionally biased region" description="Basic residues" evidence="1">
    <location>
        <begin position="102"/>
        <end position="116"/>
    </location>
</feature>
<feature type="region of interest" description="Disordered" evidence="1">
    <location>
        <begin position="86"/>
        <end position="129"/>
    </location>
</feature>
<dbReference type="EMBL" id="JAJSOF020000003">
    <property type="protein sequence ID" value="KAJ4449669.1"/>
    <property type="molecule type" value="Genomic_DNA"/>
</dbReference>
<gene>
    <name evidence="2" type="ORF">ANN_01073</name>
</gene>
<accession>A0ABQ8TSP7</accession>